<organism evidence="1 2">
    <name type="scientific">Meloidogyne hapla</name>
    <name type="common">Root-knot nematode worm</name>
    <dbReference type="NCBI Taxonomy" id="6305"/>
    <lineage>
        <taxon>Eukaryota</taxon>
        <taxon>Metazoa</taxon>
        <taxon>Ecdysozoa</taxon>
        <taxon>Nematoda</taxon>
        <taxon>Chromadorea</taxon>
        <taxon>Rhabditida</taxon>
        <taxon>Tylenchina</taxon>
        <taxon>Tylenchomorpha</taxon>
        <taxon>Tylenchoidea</taxon>
        <taxon>Meloidogynidae</taxon>
        <taxon>Meloidogyninae</taxon>
        <taxon>Meloidogyne</taxon>
    </lineage>
</organism>
<name>A0A1I8B8Y2_MELHA</name>
<dbReference type="WBParaSite" id="MhA1_Contig1587.frz3.gene2">
    <property type="protein sequence ID" value="MhA1_Contig1587.frz3.gene2"/>
    <property type="gene ID" value="MhA1_Contig1587.frz3.gene2"/>
</dbReference>
<accession>A0A1I8B8Y2</accession>
<dbReference type="AlphaFoldDB" id="A0A1I8B8Y2"/>
<protein>
    <submittedName>
        <fullName evidence="2">Uncharacterized protein</fullName>
    </submittedName>
</protein>
<dbReference type="Proteomes" id="UP000095281">
    <property type="component" value="Unplaced"/>
</dbReference>
<sequence length="226" mass="25791">MANIKECNESVCYIAKIEEQHGDEKIEHYHYDCGRCPSDVLDLSGYIKAKSGYIKLQNKLKKLNMSNVQCAQCKNIPTCNSDPYFEKELFCWEKAANKWTRTKGIRVCESDCFIGVDIKEMGLVQGCGKCTDNSKVKKCKNCNTPYCNDDKIINTIKCHHLSAKTNSFIKRVKKCHPIYNSCYIARDIFGRVEQNCGDCPSKYKNCVACKDKDMCNEESLLPLTKI</sequence>
<evidence type="ECO:0000313" key="1">
    <source>
        <dbReference type="Proteomes" id="UP000095281"/>
    </source>
</evidence>
<keyword evidence="1" id="KW-1185">Reference proteome</keyword>
<proteinExistence type="predicted"/>
<reference evidence="2" key="1">
    <citation type="submission" date="2016-11" db="UniProtKB">
        <authorList>
            <consortium name="WormBaseParasite"/>
        </authorList>
    </citation>
    <scope>IDENTIFICATION</scope>
</reference>
<evidence type="ECO:0000313" key="2">
    <source>
        <dbReference type="WBParaSite" id="MhA1_Contig1587.frz3.gene2"/>
    </source>
</evidence>